<dbReference type="InterPro" id="IPR005135">
    <property type="entry name" value="Endo/exonuclease/phosphatase"/>
</dbReference>
<dbReference type="PROSITE" id="PS50878">
    <property type="entry name" value="RT_POL"/>
    <property type="match status" value="1"/>
</dbReference>
<dbReference type="InterPro" id="IPR000477">
    <property type="entry name" value="RT_dom"/>
</dbReference>
<evidence type="ECO:0000313" key="4">
    <source>
        <dbReference type="Proteomes" id="UP000001646"/>
    </source>
</evidence>
<dbReference type="SUPFAM" id="SSF56672">
    <property type="entry name" value="DNA/RNA polymerases"/>
    <property type="match status" value="1"/>
</dbReference>
<dbReference type="Proteomes" id="UP000001646">
    <property type="component" value="Chromosome 5"/>
</dbReference>
<evidence type="ECO:0000259" key="2">
    <source>
        <dbReference type="PROSITE" id="PS50878"/>
    </source>
</evidence>
<reference evidence="3 4" key="1">
    <citation type="submission" date="2009-12" db="EMBL/GenBank/DDBJ databases">
        <title>The Genome Sequence of Anolis carolinensis (Green Anole Lizard).</title>
        <authorList>
            <consortium name="The Genome Sequencing Platform"/>
            <person name="Di Palma F."/>
            <person name="Alfoldi J."/>
            <person name="Heiman D."/>
            <person name="Young S."/>
            <person name="Grabherr M."/>
            <person name="Johnson J."/>
            <person name="Lander E.S."/>
            <person name="Lindblad-Toh K."/>
        </authorList>
    </citation>
    <scope>NUCLEOTIDE SEQUENCE [LARGE SCALE GENOMIC DNA]</scope>
    <source>
        <strain evidence="3 4">JBL SC #1</strain>
    </source>
</reference>
<reference evidence="3" key="3">
    <citation type="submission" date="2025-09" db="UniProtKB">
        <authorList>
            <consortium name="Ensembl"/>
        </authorList>
    </citation>
    <scope>IDENTIFICATION</scope>
</reference>
<dbReference type="Gene3D" id="3.60.10.10">
    <property type="entry name" value="Endonuclease/exonuclease/phosphatase"/>
    <property type="match status" value="1"/>
</dbReference>
<dbReference type="Pfam" id="PF03372">
    <property type="entry name" value="Exo_endo_phos"/>
    <property type="match status" value="1"/>
</dbReference>
<sequence length="1243" mass="146739">MSVQNLKIMSCNINGLNNGYKRKKVVHFLQKIKSDIVCLVETHLIYKDSHLLKRERLGHLFTACNSKKTNGVLFYIKKDLAPEKIFCDEDGRILIIKVYIQKAPVLLVGVYAPNNKQKLFYKKLTRILAEYGEKEMLWMGDFNGVMVPKEDRDSKVKKDRKEGRLPGSFLREIQYWELYDIWRVHNPTRKEYSYYSHRHGTSSRIDLIFGIKELVGKTEKIELLPRVLADHNPILMKLRVGYKRNRAWRMNDYILKIKSHREKIRMGINNYFKDNAKEEMKEGIVWDAGKAVIRGLLIQQNSIWYKGKNKAQLELLSKIRTKELEIEKEKGTKTRLQGELKKLHQQYEQLIASEIERKVMYNRYNFFENANKPGKLLAWQIKDAKKKPLIMRIKNKGETVTDSQQIQKLFEEYYANLYKKTQGEIKTISQYVEETNLEQISEAMKADLDKQITPEEVIRTINMAKVNKSPGADGLSTLYYKTFKEELVPQLVSVMNVVLKKGELPESWKESIIVLVPKQDKDLDLIKNYRPISLLNCDYKIFATILANRIKQALAQIIHKDQVGFLPGRQVNQNIRLILNTLEVAEKDPNRDLALFFIDAEKAFDHVRWDYLEKVLEKFEVGHQFKRAVGAIYTNQRARLNINGQLSDYIDIQKGTRQGCPLSPLLFIMGLEILNVRIREEKEITGLKISDQELKIRAYADDIVCILTNPLQSIKKVLDIIQRHGDISGFIINKEKSKFLVKNIDAKSCKKLEAAADCEVIPKVKYLGIWVTNKNINLFQDNYVKVWEDIKKDLTRWQTIPLTWMGRIAVIKMMALPKMLFLFQNIPIIKGINFFEKLKRKITDFIWAGKRARIAYRNLIDDKGRGGLSLPDLRTYYEAAALSWMKEWIKLENKTLLNLEGYELRFGWHAYVWYDGDKLNKDFNKHIIRGGLLDIWKKYRKGMEPKTPLWLRPLEAVIRPALSVETRTYKEYLIRENEEWKLKGREELEINDWFRYHQLHERYKKDMRVGFATKKSELERIWEKGNKGLISRLYKYILSYNMEDNTVKTVMISWAKDLGRPIELDNWEYLWNKEFKFTISGSIRENQYKMFYRCYITPATLAKIDKSQQGICWRCRKQKGTFIHMWWTCMTIQAFWDKVIKETNKMLHNKIKKSPGLCLLGLHRENNNQKDQEIYQYSFAAARLTIAKDWKGEKGLTKKDWRERMREYMLMAKLTNNRKNKSNEDFLETWKLAIAYLNKESVT</sequence>
<dbReference type="InParanoid" id="A0A803SXN8"/>
<protein>
    <recommendedName>
        <fullName evidence="2">Reverse transcriptase domain-containing protein</fullName>
    </recommendedName>
</protein>
<dbReference type="PANTHER" id="PTHR31635">
    <property type="entry name" value="REVERSE TRANSCRIPTASE DOMAIN-CONTAINING PROTEIN-RELATED"/>
    <property type="match status" value="1"/>
</dbReference>
<proteinExistence type="predicted"/>
<dbReference type="GeneTree" id="ENSGT01150000286916"/>
<reference evidence="3" key="2">
    <citation type="submission" date="2025-08" db="UniProtKB">
        <authorList>
            <consortium name="Ensembl"/>
        </authorList>
    </citation>
    <scope>IDENTIFICATION</scope>
</reference>
<dbReference type="AlphaFoldDB" id="A0A803SXN8"/>
<evidence type="ECO:0000256" key="1">
    <source>
        <dbReference type="SAM" id="Coils"/>
    </source>
</evidence>
<accession>A0A803SXN8</accession>
<dbReference type="Ensembl" id="ENSACAT00000056617.1">
    <property type="protein sequence ID" value="ENSACAP00000027728.1"/>
    <property type="gene ID" value="ENSACAG00000041599.1"/>
</dbReference>
<dbReference type="InterPro" id="IPR043502">
    <property type="entry name" value="DNA/RNA_pol_sf"/>
</dbReference>
<dbReference type="GO" id="GO:0003824">
    <property type="term" value="F:catalytic activity"/>
    <property type="evidence" value="ECO:0007669"/>
    <property type="project" value="InterPro"/>
</dbReference>
<feature type="coiled-coil region" evidence="1">
    <location>
        <begin position="326"/>
        <end position="353"/>
    </location>
</feature>
<dbReference type="PANTHER" id="PTHR31635:SF196">
    <property type="entry name" value="REVERSE TRANSCRIPTASE DOMAIN-CONTAINING PROTEIN-RELATED"/>
    <property type="match status" value="1"/>
</dbReference>
<evidence type="ECO:0000313" key="3">
    <source>
        <dbReference type="Ensembl" id="ENSACAP00000027728.1"/>
    </source>
</evidence>
<dbReference type="Pfam" id="PF00078">
    <property type="entry name" value="RVT_1"/>
    <property type="match status" value="1"/>
</dbReference>
<dbReference type="InterPro" id="IPR036691">
    <property type="entry name" value="Endo/exonu/phosph_ase_sf"/>
</dbReference>
<name>A0A803SXN8_ANOCA</name>
<keyword evidence="4" id="KW-1185">Reference proteome</keyword>
<organism evidence="3 4">
    <name type="scientific">Anolis carolinensis</name>
    <name type="common">Green anole</name>
    <name type="synonym">American chameleon</name>
    <dbReference type="NCBI Taxonomy" id="28377"/>
    <lineage>
        <taxon>Eukaryota</taxon>
        <taxon>Metazoa</taxon>
        <taxon>Chordata</taxon>
        <taxon>Craniata</taxon>
        <taxon>Vertebrata</taxon>
        <taxon>Euteleostomi</taxon>
        <taxon>Lepidosauria</taxon>
        <taxon>Squamata</taxon>
        <taxon>Bifurcata</taxon>
        <taxon>Unidentata</taxon>
        <taxon>Episquamata</taxon>
        <taxon>Toxicofera</taxon>
        <taxon>Iguania</taxon>
        <taxon>Dactyloidae</taxon>
        <taxon>Anolis</taxon>
    </lineage>
</organism>
<dbReference type="CDD" id="cd01650">
    <property type="entry name" value="RT_nLTR_like"/>
    <property type="match status" value="1"/>
</dbReference>
<dbReference type="CDD" id="cd09076">
    <property type="entry name" value="L1-EN"/>
    <property type="match status" value="1"/>
</dbReference>
<keyword evidence="1" id="KW-0175">Coiled coil</keyword>
<feature type="domain" description="Reverse transcriptase" evidence="2">
    <location>
        <begin position="497"/>
        <end position="771"/>
    </location>
</feature>
<dbReference type="SUPFAM" id="SSF56219">
    <property type="entry name" value="DNase I-like"/>
    <property type="match status" value="1"/>
</dbReference>